<dbReference type="EC" id="2.7.13.3" evidence="3"/>
<dbReference type="PANTHER" id="PTHR43065">
    <property type="entry name" value="SENSOR HISTIDINE KINASE"/>
    <property type="match status" value="1"/>
</dbReference>
<keyword evidence="11 12" id="KW-0472">Membrane</keyword>
<keyword evidence="5" id="KW-0597">Phosphoprotein</keyword>
<proteinExistence type="predicted"/>
<dbReference type="InterPro" id="IPR003594">
    <property type="entry name" value="HATPase_dom"/>
</dbReference>
<gene>
    <name evidence="15" type="ORF">EHS13_04635</name>
</gene>
<comment type="subcellular location">
    <subcellularLocation>
        <location evidence="2">Cell membrane</location>
        <topology evidence="2">Multi-pass membrane protein</topology>
    </subcellularLocation>
</comment>
<evidence type="ECO:0000313" key="15">
    <source>
        <dbReference type="EMBL" id="QGQ94243.1"/>
    </source>
</evidence>
<dbReference type="InterPro" id="IPR003660">
    <property type="entry name" value="HAMP_dom"/>
</dbReference>
<dbReference type="PANTHER" id="PTHR43065:SF47">
    <property type="match status" value="1"/>
</dbReference>
<keyword evidence="10" id="KW-0902">Two-component regulatory system</keyword>
<evidence type="ECO:0000256" key="4">
    <source>
        <dbReference type="ARBA" id="ARBA00022475"/>
    </source>
</evidence>
<feature type="transmembrane region" description="Helical" evidence="12">
    <location>
        <begin position="32"/>
        <end position="54"/>
    </location>
</feature>
<dbReference type="AlphaFoldDB" id="A0A6B8RFD7"/>
<dbReference type="InterPro" id="IPR004358">
    <property type="entry name" value="Sig_transdc_His_kin-like_C"/>
</dbReference>
<dbReference type="Gene3D" id="3.30.565.10">
    <property type="entry name" value="Histidine kinase-like ATPase, C-terminal domain"/>
    <property type="match status" value="1"/>
</dbReference>
<evidence type="ECO:0000256" key="12">
    <source>
        <dbReference type="SAM" id="Phobius"/>
    </source>
</evidence>
<dbReference type="Pfam" id="PF00672">
    <property type="entry name" value="HAMP"/>
    <property type="match status" value="1"/>
</dbReference>
<evidence type="ECO:0000256" key="6">
    <source>
        <dbReference type="ARBA" id="ARBA00022679"/>
    </source>
</evidence>
<keyword evidence="9" id="KW-0067">ATP-binding</keyword>
<name>A0A6B8RFD7_9BACL</name>
<evidence type="ECO:0000256" key="8">
    <source>
        <dbReference type="ARBA" id="ARBA00022777"/>
    </source>
</evidence>
<comment type="catalytic activity">
    <reaction evidence="1">
        <text>ATP + protein L-histidine = ADP + protein N-phospho-L-histidine.</text>
        <dbReference type="EC" id="2.7.13.3"/>
    </reaction>
</comment>
<evidence type="ECO:0000256" key="10">
    <source>
        <dbReference type="ARBA" id="ARBA00023012"/>
    </source>
</evidence>
<dbReference type="SUPFAM" id="SSF55874">
    <property type="entry name" value="ATPase domain of HSP90 chaperone/DNA topoisomerase II/histidine kinase"/>
    <property type="match status" value="1"/>
</dbReference>
<organism evidence="15 16">
    <name type="scientific">Paenibacillus psychroresistens</name>
    <dbReference type="NCBI Taxonomy" id="1778678"/>
    <lineage>
        <taxon>Bacteria</taxon>
        <taxon>Bacillati</taxon>
        <taxon>Bacillota</taxon>
        <taxon>Bacilli</taxon>
        <taxon>Bacillales</taxon>
        <taxon>Paenibacillaceae</taxon>
        <taxon>Paenibacillus</taxon>
    </lineage>
</organism>
<evidence type="ECO:0000256" key="1">
    <source>
        <dbReference type="ARBA" id="ARBA00000085"/>
    </source>
</evidence>
<dbReference type="PROSITE" id="PS50885">
    <property type="entry name" value="HAMP"/>
    <property type="match status" value="1"/>
</dbReference>
<dbReference type="Gene3D" id="6.10.340.10">
    <property type="match status" value="1"/>
</dbReference>
<dbReference type="Pfam" id="PF02518">
    <property type="entry name" value="HATPase_c"/>
    <property type="match status" value="1"/>
</dbReference>
<dbReference type="KEGG" id="ppsc:EHS13_04635"/>
<protein>
    <recommendedName>
        <fullName evidence="3">histidine kinase</fullName>
        <ecNumber evidence="3">2.7.13.3</ecNumber>
    </recommendedName>
</protein>
<dbReference type="SMART" id="SM00387">
    <property type="entry name" value="HATPase_c"/>
    <property type="match status" value="1"/>
</dbReference>
<dbReference type="InterPro" id="IPR003661">
    <property type="entry name" value="HisK_dim/P_dom"/>
</dbReference>
<feature type="transmembrane region" description="Helical" evidence="12">
    <location>
        <begin position="192"/>
        <end position="212"/>
    </location>
</feature>
<evidence type="ECO:0000256" key="2">
    <source>
        <dbReference type="ARBA" id="ARBA00004651"/>
    </source>
</evidence>
<sequence>MLACNASQDYAYDDGFLSKALRRTAVFQKLSLQLKILILVTIVTVLMTSIIVWFDTHTLRKTVEETYVGQLDGMKTAINGRYEESHNIVDVQQIFDYIQYKNPNVLQLTLYGKDAVLASTDRDRIGTPSPPELLDIIKFDETLVKHIRNEKDGIPKDRLTAPLKEDGVTIGAIELLINTSDSAALITNRTQIIIIVALAASLLLLFVLSFIIRQLLIRPLLKIREAANSFKNGLDYKEIKLNASYEITEVASAFNNMVSDLDGRYNELELAMKTIKQTQKQLVESEKMVALGNLVAGVSHEINTPIGIGVTAVSYMDEKNRAFQALFLENKMKKSDLDDYLKIIGETTGMIQTNLQRASELIKSFKQVAVDRSAQTKRKFKIKSYIQEVLISLQPNIKKTKHQVIVQGEEDIQLYNDPGAISQVVTNLIMNSIIHAYSNTAEGIIKIELNRHLNELTIRYSDDGKGMSPEVMEQIFNPFFTTNRSGGGTGLGMHIVYNLVTQSLAGTIRCESKVGFGTRFIIQIPINEG</sequence>
<dbReference type="SMART" id="SM00304">
    <property type="entry name" value="HAMP"/>
    <property type="match status" value="1"/>
</dbReference>
<dbReference type="PRINTS" id="PR00344">
    <property type="entry name" value="BCTRLSENSOR"/>
</dbReference>
<dbReference type="CDD" id="cd00082">
    <property type="entry name" value="HisKA"/>
    <property type="match status" value="1"/>
</dbReference>
<keyword evidence="12" id="KW-0812">Transmembrane</keyword>
<accession>A0A6B8RFD7</accession>
<keyword evidence="6" id="KW-0808">Transferase</keyword>
<evidence type="ECO:0000256" key="7">
    <source>
        <dbReference type="ARBA" id="ARBA00022741"/>
    </source>
</evidence>
<dbReference type="Proteomes" id="UP000426246">
    <property type="component" value="Chromosome"/>
</dbReference>
<keyword evidence="4" id="KW-1003">Cell membrane</keyword>
<keyword evidence="8 15" id="KW-0418">Kinase</keyword>
<evidence type="ECO:0000313" key="16">
    <source>
        <dbReference type="Proteomes" id="UP000426246"/>
    </source>
</evidence>
<dbReference type="EMBL" id="CP034235">
    <property type="protein sequence ID" value="QGQ94243.1"/>
    <property type="molecule type" value="Genomic_DNA"/>
</dbReference>
<evidence type="ECO:0000256" key="11">
    <source>
        <dbReference type="ARBA" id="ARBA00023136"/>
    </source>
</evidence>
<evidence type="ECO:0000259" key="14">
    <source>
        <dbReference type="PROSITE" id="PS50885"/>
    </source>
</evidence>
<evidence type="ECO:0000256" key="3">
    <source>
        <dbReference type="ARBA" id="ARBA00012438"/>
    </source>
</evidence>
<dbReference type="PROSITE" id="PS50109">
    <property type="entry name" value="HIS_KIN"/>
    <property type="match status" value="1"/>
</dbReference>
<dbReference type="GO" id="GO:0000155">
    <property type="term" value="F:phosphorelay sensor kinase activity"/>
    <property type="evidence" value="ECO:0007669"/>
    <property type="project" value="InterPro"/>
</dbReference>
<keyword evidence="12" id="KW-1133">Transmembrane helix</keyword>
<reference evidence="16" key="1">
    <citation type="submission" date="2018-11" db="EMBL/GenBank/DDBJ databases">
        <title>Complete genome sequence of Paenibacillus sp. ML311-T8.</title>
        <authorList>
            <person name="Nam Y.-D."/>
            <person name="Kang J."/>
            <person name="Chung W.-H."/>
            <person name="Park Y.S."/>
        </authorList>
    </citation>
    <scope>NUCLEOTIDE SEQUENCE [LARGE SCALE GENOMIC DNA]</scope>
    <source>
        <strain evidence="16">ML311-T8</strain>
    </source>
</reference>
<keyword evidence="7" id="KW-0547">Nucleotide-binding</keyword>
<feature type="domain" description="HAMP" evidence="14">
    <location>
        <begin position="214"/>
        <end position="266"/>
    </location>
</feature>
<evidence type="ECO:0000256" key="5">
    <source>
        <dbReference type="ARBA" id="ARBA00022553"/>
    </source>
</evidence>
<dbReference type="Gene3D" id="1.10.287.130">
    <property type="match status" value="1"/>
</dbReference>
<evidence type="ECO:0000259" key="13">
    <source>
        <dbReference type="PROSITE" id="PS50109"/>
    </source>
</evidence>
<evidence type="ECO:0000256" key="9">
    <source>
        <dbReference type="ARBA" id="ARBA00022840"/>
    </source>
</evidence>
<dbReference type="GO" id="GO:0005886">
    <property type="term" value="C:plasma membrane"/>
    <property type="evidence" value="ECO:0007669"/>
    <property type="project" value="UniProtKB-SubCell"/>
</dbReference>
<dbReference type="InterPro" id="IPR005467">
    <property type="entry name" value="His_kinase_dom"/>
</dbReference>
<dbReference type="GO" id="GO:0005524">
    <property type="term" value="F:ATP binding"/>
    <property type="evidence" value="ECO:0007669"/>
    <property type="project" value="UniProtKB-KW"/>
</dbReference>
<dbReference type="CDD" id="cd06225">
    <property type="entry name" value="HAMP"/>
    <property type="match status" value="1"/>
</dbReference>
<dbReference type="InterPro" id="IPR036890">
    <property type="entry name" value="HATPase_C_sf"/>
</dbReference>
<feature type="domain" description="Histidine kinase" evidence="13">
    <location>
        <begin position="297"/>
        <end position="528"/>
    </location>
</feature>
<keyword evidence="16" id="KW-1185">Reference proteome</keyword>